<feature type="binding site" evidence="3">
    <location>
        <position position="79"/>
    </location>
    <ligand>
        <name>substrate</name>
    </ligand>
</feature>
<feature type="domain" description="Serine aminopeptidase S33" evidence="4">
    <location>
        <begin position="4"/>
        <end position="210"/>
    </location>
</feature>
<dbReference type="InterPro" id="IPR029058">
    <property type="entry name" value="AB_hydrolase_fold"/>
</dbReference>
<dbReference type="InterPro" id="IPR012354">
    <property type="entry name" value="Esterase_lipase"/>
</dbReference>
<keyword evidence="6" id="KW-1185">Reference proteome</keyword>
<evidence type="ECO:0000256" key="3">
    <source>
        <dbReference type="PIRSR" id="PIRSR017388-2"/>
    </source>
</evidence>
<feature type="active site" description="Charge relay system" evidence="2">
    <location>
        <position position="177"/>
    </location>
</feature>
<dbReference type="Gene3D" id="3.40.50.1820">
    <property type="entry name" value="alpha/beta hydrolase"/>
    <property type="match status" value="1"/>
</dbReference>
<keyword evidence="1 5" id="KW-0378">Hydrolase</keyword>
<dbReference type="GO" id="GO:0016020">
    <property type="term" value="C:membrane"/>
    <property type="evidence" value="ECO:0007669"/>
    <property type="project" value="TreeGrafter"/>
</dbReference>
<dbReference type="EMBL" id="RZTZ01000012">
    <property type="protein sequence ID" value="RVT58597.1"/>
    <property type="molecule type" value="Genomic_DNA"/>
</dbReference>
<dbReference type="PANTHER" id="PTHR43798:SF31">
    <property type="entry name" value="AB HYDROLASE SUPERFAMILY PROTEIN YCLE"/>
    <property type="match status" value="1"/>
</dbReference>
<feature type="binding site" evidence="3">
    <location>
        <position position="10"/>
    </location>
    <ligand>
        <name>substrate</name>
    </ligand>
</feature>
<comment type="caution">
    <text evidence="5">The sequence shown here is derived from an EMBL/GenBank/DDBJ whole genome shotgun (WGS) entry which is preliminary data.</text>
</comment>
<dbReference type="PANTHER" id="PTHR43798">
    <property type="entry name" value="MONOACYLGLYCEROL LIPASE"/>
    <property type="match status" value="1"/>
</dbReference>
<dbReference type="AlphaFoldDB" id="A0A3S2X0A3"/>
<protein>
    <submittedName>
        <fullName evidence="5">Alpha/beta fold hydrolase</fullName>
    </submittedName>
</protein>
<reference evidence="5 6" key="1">
    <citation type="submission" date="2019-01" db="EMBL/GenBank/DDBJ databases">
        <title>Bacillus sp. M5HDSG1-1, whole genome shotgun sequence.</title>
        <authorList>
            <person name="Tuo L."/>
        </authorList>
    </citation>
    <scope>NUCLEOTIDE SEQUENCE [LARGE SCALE GENOMIC DNA]</scope>
    <source>
        <strain evidence="5 6">M5HDSG1-1</strain>
    </source>
</reference>
<dbReference type="GO" id="GO:0052689">
    <property type="term" value="F:carboxylic ester hydrolase activity"/>
    <property type="evidence" value="ECO:0007669"/>
    <property type="project" value="InterPro"/>
</dbReference>
<feature type="active site" description="Nucleophile" evidence="2">
    <location>
        <position position="78"/>
    </location>
</feature>
<dbReference type="Pfam" id="PF12146">
    <property type="entry name" value="Hydrolase_4"/>
    <property type="match status" value="1"/>
</dbReference>
<evidence type="ECO:0000313" key="6">
    <source>
        <dbReference type="Proteomes" id="UP000288024"/>
    </source>
</evidence>
<evidence type="ECO:0000256" key="2">
    <source>
        <dbReference type="PIRSR" id="PIRSR017388-1"/>
    </source>
</evidence>
<sequence>MTACLCIHGFTGAPNEVEPLAEYLLEHTDWECAMPVLPGHGELLQLKGVSFNEWIHCAERALEELLERHEEVYVVGFSMGGMIASYLAARYPVKKLVLLSAAAFYINPKQLRADIINMCRDLYNGKLFENELFNRYSYKIKTTPLSATIQFRKLVRHIKPLLESVTIPTFIAQGDSDGIVPLKSADYLYQTIKAKKKKIVYMKNSKHLICHCKDNQALFSQILNFLS</sequence>
<dbReference type="InterPro" id="IPR022742">
    <property type="entry name" value="Hydrolase_4"/>
</dbReference>
<dbReference type="PIRSF" id="PIRSF017388">
    <property type="entry name" value="Esterase_lipase"/>
    <property type="match status" value="1"/>
</dbReference>
<proteinExistence type="predicted"/>
<evidence type="ECO:0000313" key="5">
    <source>
        <dbReference type="EMBL" id="RVT58597.1"/>
    </source>
</evidence>
<accession>A0A3S2X0A3</accession>
<name>A0A3S2X0A3_9BACI</name>
<dbReference type="InterPro" id="IPR050266">
    <property type="entry name" value="AB_hydrolase_sf"/>
</dbReference>
<gene>
    <name evidence="5" type="ORF">EM808_22010</name>
</gene>
<dbReference type="SUPFAM" id="SSF53474">
    <property type="entry name" value="alpha/beta-Hydrolases"/>
    <property type="match status" value="1"/>
</dbReference>
<organism evidence="5 6">
    <name type="scientific">Niallia taxi</name>
    <dbReference type="NCBI Taxonomy" id="2499688"/>
    <lineage>
        <taxon>Bacteria</taxon>
        <taxon>Bacillati</taxon>
        <taxon>Bacillota</taxon>
        <taxon>Bacilli</taxon>
        <taxon>Bacillales</taxon>
        <taxon>Bacillaceae</taxon>
        <taxon>Niallia</taxon>
    </lineage>
</organism>
<evidence type="ECO:0000259" key="4">
    <source>
        <dbReference type="Pfam" id="PF12146"/>
    </source>
</evidence>
<evidence type="ECO:0000256" key="1">
    <source>
        <dbReference type="ARBA" id="ARBA00022801"/>
    </source>
</evidence>
<dbReference type="Proteomes" id="UP000288024">
    <property type="component" value="Unassembled WGS sequence"/>
</dbReference>
<feature type="active site" description="Charge relay system" evidence="2">
    <location>
        <position position="207"/>
    </location>
</feature>